<evidence type="ECO:0000259" key="3">
    <source>
        <dbReference type="Pfam" id="PF21725"/>
    </source>
</evidence>
<keyword evidence="5" id="KW-1185">Reference proteome</keyword>
<organism evidence="4 5">
    <name type="scientific">Streptomyces thinghirensis</name>
    <dbReference type="NCBI Taxonomy" id="551547"/>
    <lineage>
        <taxon>Bacteria</taxon>
        <taxon>Bacillati</taxon>
        <taxon>Actinomycetota</taxon>
        <taxon>Actinomycetes</taxon>
        <taxon>Kitasatosporales</taxon>
        <taxon>Streptomycetaceae</taxon>
        <taxon>Streptomyces</taxon>
    </lineage>
</organism>
<evidence type="ECO:0000256" key="2">
    <source>
        <dbReference type="SAM" id="Phobius"/>
    </source>
</evidence>
<comment type="caution">
    <text evidence="4">The sequence shown here is derived from an EMBL/GenBank/DDBJ whole genome shotgun (WGS) entry which is preliminary data.</text>
</comment>
<feature type="region of interest" description="Disordered" evidence="1">
    <location>
        <begin position="131"/>
        <end position="169"/>
    </location>
</feature>
<accession>A0ABP9T8J7</accession>
<feature type="compositionally biased region" description="Basic and acidic residues" evidence="1">
    <location>
        <begin position="145"/>
        <end position="164"/>
    </location>
</feature>
<dbReference type="RefSeq" id="WP_345632789.1">
    <property type="nucleotide sequence ID" value="NZ_BAABJR010000010.1"/>
</dbReference>
<feature type="transmembrane region" description="Helical" evidence="2">
    <location>
        <begin position="256"/>
        <end position="283"/>
    </location>
</feature>
<dbReference type="Proteomes" id="UP001499878">
    <property type="component" value="Unassembled WGS sequence"/>
</dbReference>
<reference evidence="5" key="1">
    <citation type="journal article" date="2019" name="Int. J. Syst. Evol. Microbiol.">
        <title>The Global Catalogue of Microorganisms (GCM) 10K type strain sequencing project: providing services to taxonomists for standard genome sequencing and annotation.</title>
        <authorList>
            <consortium name="The Broad Institute Genomics Platform"/>
            <consortium name="The Broad Institute Genome Sequencing Center for Infectious Disease"/>
            <person name="Wu L."/>
            <person name="Ma J."/>
        </authorList>
    </citation>
    <scope>NUCLEOTIDE SEQUENCE [LARGE SCALE GENOMIC DNA]</scope>
    <source>
        <strain evidence="5">JCM 18306</strain>
    </source>
</reference>
<dbReference type="EMBL" id="BAABJR010000010">
    <property type="protein sequence ID" value="GAA5211484.1"/>
    <property type="molecule type" value="Genomic_DNA"/>
</dbReference>
<keyword evidence="2" id="KW-0472">Membrane</keyword>
<dbReference type="InterPro" id="IPR049082">
    <property type="entry name" value="T7SS_signal"/>
</dbReference>
<keyword evidence="2" id="KW-1133">Transmembrane helix</keyword>
<dbReference type="Gene3D" id="1.10.287.1060">
    <property type="entry name" value="ESAT-6-like"/>
    <property type="match status" value="1"/>
</dbReference>
<proteinExistence type="predicted"/>
<keyword evidence="2" id="KW-0812">Transmembrane</keyword>
<evidence type="ECO:0000313" key="4">
    <source>
        <dbReference type="EMBL" id="GAA5211484.1"/>
    </source>
</evidence>
<name>A0ABP9T8J7_9ACTN</name>
<evidence type="ECO:0000313" key="5">
    <source>
        <dbReference type="Proteomes" id="UP001499878"/>
    </source>
</evidence>
<dbReference type="Pfam" id="PF21725">
    <property type="entry name" value="T7SS_signal"/>
    <property type="match status" value="1"/>
</dbReference>
<sequence>MSDPFSWLSPTQTSPLRDRFPALEFVPCPGDPQTARHVANIVQRTAKALDEIADALHGTDDADWKGRHADAFREQFDDDFRPKIDKAKRSFGKAATALTGWADEMPAWQRKAEALESQAQDAKDALRAAKDKLSGLPPKPLLDLPPKDDVEASKQEKAEKDRSAARLAASTAESDLDRIRAQARKLATDYDLEGRSVARRLDKAMNIAPNEPGVLDKLGDTIVDIGKALGKLDDLVAEVVSAAVADAVKWLAEHAYAIAALGDVLATVSAALGAISLVMLGLSVFFPPLALASVTVGTVAGGFAGGALALHGTARAVGGEDVVSNRTLAQDALGALPFGLAFKGVSAVVAGSRAADASANFGLVDTVASFIADPTALGYFAPQNDRQKIELAMPGAGGFLLVGFENAWKAGRERDRAAQQEE</sequence>
<feature type="domain" description="Putative T7SS secretion signal" evidence="3">
    <location>
        <begin position="30"/>
        <end position="212"/>
    </location>
</feature>
<feature type="transmembrane region" description="Helical" evidence="2">
    <location>
        <begin position="289"/>
        <end position="310"/>
    </location>
</feature>
<protein>
    <submittedName>
        <fullName evidence="4">Membrane protein</fullName>
    </submittedName>
</protein>
<evidence type="ECO:0000256" key="1">
    <source>
        <dbReference type="SAM" id="MobiDB-lite"/>
    </source>
</evidence>
<gene>
    <name evidence="4" type="ORF">GCM10023323_43310</name>
</gene>